<sequence length="852" mass="88239">MVTIGTVSALLAAMGLTVLNLGYADNAVANFDASSWLWSTARSELARVNGITAKVDTRVEVPQAKRHQMQVAQTDRLLVLRDLNTGQVSALDLATLQITATTRTTPGLGVNVALHEDAAFVVDAVQGVVRQLDPRSLVPVGEPIQYPPGITGGAFDGKGRLWIAVPSEGTVSAITAAKLPDQPASAANTDGGLSPKQIRTHTVADGAHELVVSTLDDGVAVLDRTAGALVTVRGDEVRKVALPAAGPGTLPARTSGARVPVTVPDARTVHVVGDDGTVTEFTVPGAGAGLEPAVAWSGRFYCADETGGVIYAFDGDGQLVDTIKGRGSRGPVELEVRENHLFINTPDSSTARVVDDKHKVSEVDKYANDVLGGDPPPAPPPPPPPKKPQVGKPGAPRNVTAAAGDASARVSWRAAPSNGAEITRYVVEGGGKQLEVGANQRAVDVTGLTNGETYRFTVHAVNAKGAGPSRTSNPVVPTAEVPDAPTEVTAQERPDGTVRVRWPAADGQGAKIGKYVVTAASAGANAPAGETKGTELVVPAGELEYGRQYAFTVVAVNDRGAGSKASPVSNTVVPFTAPERPADLRAATVPDRPGAVVADWTPAVDNGRPVTKYQVEVGGKTVEVTDTRATVDGLGNGQNVTVTVKAVNEAGPGGAATDTARTVAEPRVTVTGSSTTATSVTVNVTVDAGGGQATCTITADGRTGKGNCTSLSIAGLSPGTSYPVTVTAANAAGQGTAKTTATTKPLYGTATCVNGPDGDQRTYCDKDVDGRNGNEVFEVPRQDNDRQAGWARPGTRWQAYCKVKGEHVDSWIYNDQKASTWWVRINYSGKNYIPWSWLNLDGGDDIKVLPDC</sequence>
<evidence type="ECO:0000313" key="8">
    <source>
        <dbReference type="Proteomes" id="UP001219605"/>
    </source>
</evidence>
<evidence type="ECO:0000256" key="2">
    <source>
        <dbReference type="ARBA" id="ARBA00023295"/>
    </source>
</evidence>
<dbReference type="EMBL" id="CP118615">
    <property type="protein sequence ID" value="WDZ88174.1"/>
    <property type="molecule type" value="Genomic_DNA"/>
</dbReference>
<dbReference type="InterPro" id="IPR050964">
    <property type="entry name" value="Striated_Muscle_Regulatory"/>
</dbReference>
<evidence type="ECO:0000256" key="4">
    <source>
        <dbReference type="SAM" id="MobiDB-lite"/>
    </source>
</evidence>
<feature type="region of interest" description="Disordered" evidence="4">
    <location>
        <begin position="367"/>
        <end position="407"/>
    </location>
</feature>
<organism evidence="7 8">
    <name type="scientific">Micromonospora cathayae</name>
    <dbReference type="NCBI Taxonomy" id="3028804"/>
    <lineage>
        <taxon>Bacteria</taxon>
        <taxon>Bacillati</taxon>
        <taxon>Actinomycetota</taxon>
        <taxon>Actinomycetes</taxon>
        <taxon>Micromonosporales</taxon>
        <taxon>Micromonosporaceae</taxon>
        <taxon>Micromonospora</taxon>
    </lineage>
</organism>
<gene>
    <name evidence="7" type="ORF">PVK37_26905</name>
</gene>
<evidence type="ECO:0000256" key="5">
    <source>
        <dbReference type="SAM" id="SignalP"/>
    </source>
</evidence>
<dbReference type="PROSITE" id="PS50853">
    <property type="entry name" value="FN3"/>
    <property type="match status" value="3"/>
</dbReference>
<accession>A0ABY7ZYM7</accession>
<dbReference type="SUPFAM" id="SSF49265">
    <property type="entry name" value="Fibronectin type III"/>
    <property type="match status" value="2"/>
</dbReference>
<reference evidence="7 8" key="1">
    <citation type="submission" date="2023-02" db="EMBL/GenBank/DDBJ databases">
        <authorList>
            <person name="Mo P."/>
        </authorList>
    </citation>
    <scope>NUCLEOTIDE SEQUENCE [LARGE SCALE GENOMIC DNA]</scope>
    <source>
        <strain evidence="7 8">HUAS 3</strain>
    </source>
</reference>
<dbReference type="InterPro" id="IPR036116">
    <property type="entry name" value="FN3_sf"/>
</dbReference>
<dbReference type="CDD" id="cd00063">
    <property type="entry name" value="FN3"/>
    <property type="match status" value="3"/>
</dbReference>
<dbReference type="Proteomes" id="UP001219605">
    <property type="component" value="Chromosome"/>
</dbReference>
<dbReference type="InterPro" id="IPR003961">
    <property type="entry name" value="FN3_dom"/>
</dbReference>
<dbReference type="RefSeq" id="WP_275035238.1">
    <property type="nucleotide sequence ID" value="NZ_CP118615.1"/>
</dbReference>
<feature type="compositionally biased region" description="Pro residues" evidence="4">
    <location>
        <begin position="374"/>
        <end position="387"/>
    </location>
</feature>
<protein>
    <submittedName>
        <fullName evidence="7">Fibronectin type III domain-containing protein</fullName>
    </submittedName>
</protein>
<name>A0ABY7ZYM7_9ACTN</name>
<feature type="chain" id="PRO_5045072292" evidence="5">
    <location>
        <begin position="25"/>
        <end position="852"/>
    </location>
</feature>
<dbReference type="InterPro" id="IPR013783">
    <property type="entry name" value="Ig-like_fold"/>
</dbReference>
<keyword evidence="5" id="KW-0732">Signal</keyword>
<proteinExistence type="predicted"/>
<evidence type="ECO:0000256" key="3">
    <source>
        <dbReference type="ARBA" id="ARBA00023326"/>
    </source>
</evidence>
<keyword evidence="1" id="KW-0677">Repeat</keyword>
<dbReference type="PANTHER" id="PTHR13817:SF151">
    <property type="entry name" value="TITIN"/>
    <property type="match status" value="1"/>
</dbReference>
<keyword evidence="3" id="KW-0624">Polysaccharide degradation</keyword>
<dbReference type="PANTHER" id="PTHR13817">
    <property type="entry name" value="TITIN"/>
    <property type="match status" value="1"/>
</dbReference>
<evidence type="ECO:0000313" key="7">
    <source>
        <dbReference type="EMBL" id="WDZ88174.1"/>
    </source>
</evidence>
<dbReference type="SMART" id="SM00060">
    <property type="entry name" value="FN3"/>
    <property type="match status" value="4"/>
</dbReference>
<keyword evidence="3" id="KW-0119">Carbohydrate metabolism</keyword>
<keyword evidence="2" id="KW-0326">Glycosidase</keyword>
<evidence type="ECO:0000259" key="6">
    <source>
        <dbReference type="PROSITE" id="PS50853"/>
    </source>
</evidence>
<feature type="domain" description="Fibronectin type-III" evidence="6">
    <location>
        <begin position="581"/>
        <end position="666"/>
    </location>
</feature>
<dbReference type="Pfam" id="PF00041">
    <property type="entry name" value="fn3"/>
    <property type="match status" value="3"/>
</dbReference>
<keyword evidence="8" id="KW-1185">Reference proteome</keyword>
<dbReference type="Gene3D" id="2.60.40.10">
    <property type="entry name" value="Immunoglobulins"/>
    <property type="match status" value="4"/>
</dbReference>
<keyword evidence="2" id="KW-0378">Hydrolase</keyword>
<dbReference type="SUPFAM" id="SSF101898">
    <property type="entry name" value="NHL repeat"/>
    <property type="match status" value="1"/>
</dbReference>
<evidence type="ECO:0000256" key="1">
    <source>
        <dbReference type="ARBA" id="ARBA00022737"/>
    </source>
</evidence>
<feature type="domain" description="Fibronectin type-III" evidence="6">
    <location>
        <begin position="484"/>
        <end position="580"/>
    </location>
</feature>
<feature type="domain" description="Fibronectin type-III" evidence="6">
    <location>
        <begin position="392"/>
        <end position="481"/>
    </location>
</feature>
<feature type="signal peptide" evidence="5">
    <location>
        <begin position="1"/>
        <end position="24"/>
    </location>
</feature>